<dbReference type="NCBIfam" id="NF009150">
    <property type="entry name" value="PRK12497.1-3"/>
    <property type="match status" value="1"/>
</dbReference>
<evidence type="ECO:0000313" key="3">
    <source>
        <dbReference type="EMBL" id="PJF30627.1"/>
    </source>
</evidence>
<gene>
    <name evidence="3" type="ORF">CUN51_07280</name>
</gene>
<dbReference type="Gene3D" id="3.40.1350.10">
    <property type="match status" value="1"/>
</dbReference>
<dbReference type="PANTHER" id="PTHR34039">
    <property type="entry name" value="UPF0102 PROTEIN YRAN"/>
    <property type="match status" value="1"/>
</dbReference>
<dbReference type="EMBL" id="PGTK01000008">
    <property type="protein sequence ID" value="PJF30627.1"/>
    <property type="molecule type" value="Genomic_DNA"/>
</dbReference>
<evidence type="ECO:0000313" key="4">
    <source>
        <dbReference type="Proteomes" id="UP000228921"/>
    </source>
</evidence>
<dbReference type="GO" id="GO:0003676">
    <property type="term" value="F:nucleic acid binding"/>
    <property type="evidence" value="ECO:0007669"/>
    <property type="project" value="InterPro"/>
</dbReference>
<dbReference type="Pfam" id="PF02021">
    <property type="entry name" value="UPF0102"/>
    <property type="match status" value="1"/>
</dbReference>
<dbReference type="InterPro" id="IPR011856">
    <property type="entry name" value="tRNA_endonuc-like_dom_sf"/>
</dbReference>
<evidence type="ECO:0000256" key="2">
    <source>
        <dbReference type="HAMAP-Rule" id="MF_00048"/>
    </source>
</evidence>
<accession>A0A2M8NZ94</accession>
<dbReference type="NCBIfam" id="TIGR00252">
    <property type="entry name" value="YraN family protein"/>
    <property type="match status" value="1"/>
</dbReference>
<dbReference type="InterPro" id="IPR011335">
    <property type="entry name" value="Restrct_endonuc-II-like"/>
</dbReference>
<sequence>MPRVNRRVQGAQGEQQAEHALEQAGYRIVARNWRCPEGEIDLIAQHQGEWVFVEVRGCSAGTSAALESLTRRKVAHLLNAAQAYLHSLSQDESPFRFDLAAIDYRSGTVEIVRDALAW</sequence>
<proteinExistence type="inferred from homology"/>
<comment type="caution">
    <text evidence="3">The sequence shown here is derived from an EMBL/GenBank/DDBJ whole genome shotgun (WGS) entry which is preliminary data.</text>
</comment>
<dbReference type="AlphaFoldDB" id="A0A2M8NZ94"/>
<dbReference type="HAMAP" id="MF_00048">
    <property type="entry name" value="UPF0102"/>
    <property type="match status" value="1"/>
</dbReference>
<name>A0A2M8NZ94_9CHLR</name>
<protein>
    <recommendedName>
        <fullName evidence="2">UPF0102 protein CUN51_07280</fullName>
    </recommendedName>
</protein>
<evidence type="ECO:0000256" key="1">
    <source>
        <dbReference type="ARBA" id="ARBA00006738"/>
    </source>
</evidence>
<organism evidence="3 4">
    <name type="scientific">Candidatus Thermofonsia Clade 1 bacterium</name>
    <dbReference type="NCBI Taxonomy" id="2364210"/>
    <lineage>
        <taxon>Bacteria</taxon>
        <taxon>Bacillati</taxon>
        <taxon>Chloroflexota</taxon>
        <taxon>Candidatus Thermofontia</taxon>
        <taxon>Candidatus Thermofonsia Clade 1</taxon>
    </lineage>
</organism>
<dbReference type="PANTHER" id="PTHR34039:SF1">
    <property type="entry name" value="UPF0102 PROTEIN YRAN"/>
    <property type="match status" value="1"/>
</dbReference>
<dbReference type="SUPFAM" id="SSF52980">
    <property type="entry name" value="Restriction endonuclease-like"/>
    <property type="match status" value="1"/>
</dbReference>
<comment type="similarity">
    <text evidence="1 2">Belongs to the UPF0102 family.</text>
</comment>
<dbReference type="InterPro" id="IPR003509">
    <property type="entry name" value="UPF0102_YraN-like"/>
</dbReference>
<reference evidence="3 4" key="1">
    <citation type="submission" date="2017-11" db="EMBL/GenBank/DDBJ databases">
        <title>Evolution of Phototrophy in the Chloroflexi Phylum Driven by Horizontal Gene Transfer.</title>
        <authorList>
            <person name="Ward L.M."/>
            <person name="Hemp J."/>
            <person name="Shih P.M."/>
            <person name="Mcglynn S.E."/>
            <person name="Fischer W."/>
        </authorList>
    </citation>
    <scope>NUCLEOTIDE SEQUENCE [LARGE SCALE GENOMIC DNA]</scope>
    <source>
        <strain evidence="3">CP2_2F</strain>
    </source>
</reference>
<dbReference type="Proteomes" id="UP000228921">
    <property type="component" value="Unassembled WGS sequence"/>
</dbReference>